<organism evidence="6 7">
    <name type="scientific">Chironomus riparius</name>
    <dbReference type="NCBI Taxonomy" id="315576"/>
    <lineage>
        <taxon>Eukaryota</taxon>
        <taxon>Metazoa</taxon>
        <taxon>Ecdysozoa</taxon>
        <taxon>Arthropoda</taxon>
        <taxon>Hexapoda</taxon>
        <taxon>Insecta</taxon>
        <taxon>Pterygota</taxon>
        <taxon>Neoptera</taxon>
        <taxon>Endopterygota</taxon>
        <taxon>Diptera</taxon>
        <taxon>Nematocera</taxon>
        <taxon>Chironomoidea</taxon>
        <taxon>Chironomidae</taxon>
        <taxon>Chironominae</taxon>
        <taxon>Chironomus</taxon>
    </lineage>
</organism>
<dbReference type="InterPro" id="IPR022041">
    <property type="entry name" value="Methyltransf_FA"/>
</dbReference>
<feature type="chain" id="PRO_5040474635" description="Farnesoic acid O-methyl transferase domain-containing protein" evidence="4">
    <location>
        <begin position="18"/>
        <end position="587"/>
    </location>
</feature>
<dbReference type="InterPro" id="IPR003591">
    <property type="entry name" value="Leu-rich_rpt_typical-subtyp"/>
</dbReference>
<dbReference type="Gene3D" id="3.80.10.10">
    <property type="entry name" value="Ribonuclease Inhibitor"/>
    <property type="match status" value="2"/>
</dbReference>
<dbReference type="InterPro" id="IPR001611">
    <property type="entry name" value="Leu-rich_rpt"/>
</dbReference>
<dbReference type="InterPro" id="IPR032675">
    <property type="entry name" value="LRR_dom_sf"/>
</dbReference>
<dbReference type="PANTHER" id="PTHR24369">
    <property type="entry name" value="ANTIGEN BSP, PUTATIVE-RELATED"/>
    <property type="match status" value="1"/>
</dbReference>
<keyword evidence="1" id="KW-0433">Leucine-rich repeat</keyword>
<dbReference type="PANTHER" id="PTHR24369:SF210">
    <property type="entry name" value="CHAOPTIN-RELATED"/>
    <property type="match status" value="1"/>
</dbReference>
<keyword evidence="7" id="KW-1185">Reference proteome</keyword>
<evidence type="ECO:0000256" key="1">
    <source>
        <dbReference type="ARBA" id="ARBA00022614"/>
    </source>
</evidence>
<feature type="signal peptide" evidence="4">
    <location>
        <begin position="1"/>
        <end position="17"/>
    </location>
</feature>
<name>A0A9N9S7C5_9DIPT</name>
<proteinExistence type="predicted"/>
<dbReference type="Proteomes" id="UP001153620">
    <property type="component" value="Chromosome 4"/>
</dbReference>
<dbReference type="SUPFAM" id="SSF52058">
    <property type="entry name" value="L domain-like"/>
    <property type="match status" value="2"/>
</dbReference>
<evidence type="ECO:0000313" key="6">
    <source>
        <dbReference type="EMBL" id="CAG9811980.1"/>
    </source>
</evidence>
<dbReference type="PROSITE" id="PS51450">
    <property type="entry name" value="LRR"/>
    <property type="match status" value="3"/>
</dbReference>
<dbReference type="EMBL" id="OU895880">
    <property type="protein sequence ID" value="CAG9811980.1"/>
    <property type="molecule type" value="Genomic_DNA"/>
</dbReference>
<evidence type="ECO:0000256" key="4">
    <source>
        <dbReference type="SAM" id="SignalP"/>
    </source>
</evidence>
<feature type="domain" description="Farnesoic acid O-methyl transferase" evidence="5">
    <location>
        <begin position="460"/>
        <end position="566"/>
    </location>
</feature>
<keyword evidence="3" id="KW-0677">Repeat</keyword>
<dbReference type="GO" id="GO:0005886">
    <property type="term" value="C:plasma membrane"/>
    <property type="evidence" value="ECO:0007669"/>
    <property type="project" value="TreeGrafter"/>
</dbReference>
<evidence type="ECO:0000256" key="3">
    <source>
        <dbReference type="ARBA" id="ARBA00022737"/>
    </source>
</evidence>
<evidence type="ECO:0000313" key="7">
    <source>
        <dbReference type="Proteomes" id="UP001153620"/>
    </source>
</evidence>
<evidence type="ECO:0000259" key="5">
    <source>
        <dbReference type="Pfam" id="PF12248"/>
    </source>
</evidence>
<sequence length="587" mass="66206">MILKISTVLFLASLSLAQNPLLYCNLAIIDERCTCNFVIYNPAGFNNLTMAANPVTNCTLDDVVDATGSGLTKNIPSVLCDEFSKLENLRLNRLAIENINGNPFKHCINLKRLYLSGNALTAIPAYTFSNTILEILELDSNKLSSINSLTFDSLSQLEMLNLTNNPTPVTAADVFDSLENLKFLHLSHCNINILDPIWFSKLFNLVGLNLSTNNIDVVFNSTFNNLLKLEWLDLSGNKVETYPSNMVHNNTNLLKLNLNGNSFRIFDSNFFVSQSKLTELILSNNPTINITAELLEPLTSLQVIGLSSCGLSKVESSWFESMKDLIALDLSGNKINVIPEKTFSAANDIESINLAYNSIETLNSRSFGSLTKLRSLTLNNNTIKEIDHHFVSQPTDLMTVNFEYNSCSSYKTDNFNFNRTSYMGAMRSCFDNFDIKPIDIKTTNSSIYNWYSIRSSDGWDALKIFVKADENVHIALTDSLNKETPRIEIQIGQNRNRFSFIFEDGQEEFEEYKRYRLNSTIGSTFVIGWRFDVIMVFKEGDQFPFMAHTKKKGTPAFNFFGIRTPFEDDPDSIASWIVSRIQPIANV</sequence>
<keyword evidence="2 4" id="KW-0732">Signal</keyword>
<dbReference type="SMART" id="SM00369">
    <property type="entry name" value="LRR_TYP"/>
    <property type="match status" value="10"/>
</dbReference>
<accession>A0A9N9S7C5</accession>
<gene>
    <name evidence="6" type="ORF">CHIRRI_LOCUS14787</name>
</gene>
<reference evidence="6" key="1">
    <citation type="submission" date="2022-01" db="EMBL/GenBank/DDBJ databases">
        <authorList>
            <person name="King R."/>
        </authorList>
    </citation>
    <scope>NUCLEOTIDE SEQUENCE</scope>
</reference>
<dbReference type="AlphaFoldDB" id="A0A9N9S7C5"/>
<reference evidence="6" key="2">
    <citation type="submission" date="2022-10" db="EMBL/GenBank/DDBJ databases">
        <authorList>
            <consortium name="ENA_rothamsted_submissions"/>
            <consortium name="culmorum"/>
            <person name="King R."/>
        </authorList>
    </citation>
    <scope>NUCLEOTIDE SEQUENCE</scope>
</reference>
<evidence type="ECO:0000256" key="2">
    <source>
        <dbReference type="ARBA" id="ARBA00022729"/>
    </source>
</evidence>
<protein>
    <recommendedName>
        <fullName evidence="5">Farnesoic acid O-methyl transferase domain-containing protein</fullName>
    </recommendedName>
</protein>
<dbReference type="Pfam" id="PF13855">
    <property type="entry name" value="LRR_8"/>
    <property type="match status" value="2"/>
</dbReference>
<dbReference type="OrthoDB" id="6022531at2759"/>
<dbReference type="Pfam" id="PF12248">
    <property type="entry name" value="Methyltransf_FA"/>
    <property type="match status" value="1"/>
</dbReference>
<dbReference type="InterPro" id="IPR050541">
    <property type="entry name" value="LRR_TM_domain-containing"/>
</dbReference>